<gene>
    <name evidence="6" type="ORF">EKO23_20505</name>
</gene>
<evidence type="ECO:0000313" key="6">
    <source>
        <dbReference type="EMBL" id="RYP82995.1"/>
    </source>
</evidence>
<accession>A0A4Q4Z6L7</accession>
<dbReference type="OrthoDB" id="3196337at2"/>
<dbReference type="InterPro" id="IPR036866">
    <property type="entry name" value="RibonucZ/Hydroxyglut_hydro"/>
</dbReference>
<dbReference type="Proteomes" id="UP000295198">
    <property type="component" value="Unassembled WGS sequence"/>
</dbReference>
<dbReference type="AlphaFoldDB" id="A0A4Q4Z6L7"/>
<protein>
    <submittedName>
        <fullName evidence="6">MBL fold metallo-hydrolase</fullName>
    </submittedName>
</protein>
<comment type="caution">
    <text evidence="6">The sequence shown here is derived from an EMBL/GenBank/DDBJ whole genome shotgun (WGS) entry which is preliminary data.</text>
</comment>
<evidence type="ECO:0000256" key="2">
    <source>
        <dbReference type="ARBA" id="ARBA00022723"/>
    </source>
</evidence>
<feature type="domain" description="Metallo-beta-lactamase" evidence="5">
    <location>
        <begin position="53"/>
        <end position="266"/>
    </location>
</feature>
<dbReference type="EMBL" id="SDKM01000039">
    <property type="protein sequence ID" value="RYP82995.1"/>
    <property type="molecule type" value="Genomic_DNA"/>
</dbReference>
<dbReference type="InterPro" id="IPR051013">
    <property type="entry name" value="MBL_superfamily_lactonases"/>
</dbReference>
<dbReference type="PANTHER" id="PTHR42978:SF3">
    <property type="entry name" value="BLR3078 PROTEIN"/>
    <property type="match status" value="1"/>
</dbReference>
<sequence length="283" mass="30861">MASLPAPAPWSTPLPAADPPRGMAIFQLPTGTYETRAAFAVQGGSFREKRNFAATAVLLMHPQGDFLIDAGFGEHVAEHVKLLPRVVRAPHQAGSTARQQLQRAGYDLERLRGVILTHSHWDHAGGLDSLPVPIWINAAERKYAATDAAGKVFRVVSSDHGIHEYTFDDHAYLGFPKSLDVFGDGSMVIALAGGHTTGSVVVFVTLPSSERYAFIGDITWQLDGIQRRLERPWLLRKLADSDAAQVRQGILRVASLNELMHVIPAHDVHAYDGIPLLPADMSQ</sequence>
<evidence type="ECO:0000256" key="4">
    <source>
        <dbReference type="ARBA" id="ARBA00022833"/>
    </source>
</evidence>
<proteinExistence type="inferred from homology"/>
<dbReference type="GO" id="GO:0016787">
    <property type="term" value="F:hydrolase activity"/>
    <property type="evidence" value="ECO:0007669"/>
    <property type="project" value="UniProtKB-KW"/>
</dbReference>
<evidence type="ECO:0000256" key="1">
    <source>
        <dbReference type="ARBA" id="ARBA00007749"/>
    </source>
</evidence>
<evidence type="ECO:0000259" key="5">
    <source>
        <dbReference type="SMART" id="SM00849"/>
    </source>
</evidence>
<dbReference type="InterPro" id="IPR001279">
    <property type="entry name" value="Metallo-B-lactamas"/>
</dbReference>
<dbReference type="GO" id="GO:0046872">
    <property type="term" value="F:metal ion binding"/>
    <property type="evidence" value="ECO:0007669"/>
    <property type="project" value="UniProtKB-KW"/>
</dbReference>
<evidence type="ECO:0000256" key="3">
    <source>
        <dbReference type="ARBA" id="ARBA00022801"/>
    </source>
</evidence>
<keyword evidence="7" id="KW-1185">Reference proteome</keyword>
<evidence type="ECO:0000313" key="7">
    <source>
        <dbReference type="Proteomes" id="UP000295198"/>
    </source>
</evidence>
<comment type="similarity">
    <text evidence="1">Belongs to the metallo-beta-lactamase superfamily.</text>
</comment>
<dbReference type="Gene3D" id="3.60.15.10">
    <property type="entry name" value="Ribonuclease Z/Hydroxyacylglutathione hydrolase-like"/>
    <property type="match status" value="1"/>
</dbReference>
<organism evidence="6 7">
    <name type="scientific">Nocardioides guangzhouensis</name>
    <dbReference type="NCBI Taxonomy" id="2497878"/>
    <lineage>
        <taxon>Bacteria</taxon>
        <taxon>Bacillati</taxon>
        <taxon>Actinomycetota</taxon>
        <taxon>Actinomycetes</taxon>
        <taxon>Propionibacteriales</taxon>
        <taxon>Nocardioidaceae</taxon>
        <taxon>Nocardioides</taxon>
    </lineage>
</organism>
<dbReference type="SUPFAM" id="SSF56281">
    <property type="entry name" value="Metallo-hydrolase/oxidoreductase"/>
    <property type="match status" value="1"/>
</dbReference>
<dbReference type="SMART" id="SM00849">
    <property type="entry name" value="Lactamase_B"/>
    <property type="match status" value="1"/>
</dbReference>
<dbReference type="PANTHER" id="PTHR42978">
    <property type="entry name" value="QUORUM-QUENCHING LACTONASE YTNP-RELATED-RELATED"/>
    <property type="match status" value="1"/>
</dbReference>
<name>A0A4Q4Z6L7_9ACTN</name>
<keyword evidence="4" id="KW-0862">Zinc</keyword>
<reference evidence="6 7" key="1">
    <citation type="submission" date="2019-01" db="EMBL/GenBank/DDBJ databases">
        <title>Nocardioides guangzhouensis sp. nov., an actinobacterium isolated from soil.</title>
        <authorList>
            <person name="Fu Y."/>
            <person name="Cai Y."/>
            <person name="Lin Z."/>
            <person name="Chen P."/>
        </authorList>
    </citation>
    <scope>NUCLEOTIDE SEQUENCE [LARGE SCALE GENOMIC DNA]</scope>
    <source>
        <strain evidence="6 7">130</strain>
    </source>
</reference>
<keyword evidence="2" id="KW-0479">Metal-binding</keyword>
<keyword evidence="3 6" id="KW-0378">Hydrolase</keyword>
<dbReference type="Pfam" id="PF00753">
    <property type="entry name" value="Lactamase_B"/>
    <property type="match status" value="1"/>
</dbReference>